<reference evidence="4 5" key="1">
    <citation type="submission" date="2023-08" db="EMBL/GenBank/DDBJ databases">
        <authorList>
            <person name="Kumar R."/>
        </authorList>
    </citation>
    <scope>NUCLEOTIDE SEQUENCE [LARGE SCALE GENOMIC DNA]</scope>
    <source>
        <strain evidence="4 5">LUR13</strain>
    </source>
</reference>
<dbReference type="PROSITE" id="PS51724">
    <property type="entry name" value="SPOR"/>
    <property type="match status" value="1"/>
</dbReference>
<evidence type="ECO:0000256" key="1">
    <source>
        <dbReference type="SAM" id="MobiDB-lite"/>
    </source>
</evidence>
<keyword evidence="5" id="KW-1185">Reference proteome</keyword>
<dbReference type="RefSeq" id="WP_068406989.1">
    <property type="nucleotide sequence ID" value="NZ_DAMDIC010000011.1"/>
</dbReference>
<evidence type="ECO:0000313" key="4">
    <source>
        <dbReference type="EMBL" id="MDP4545952.1"/>
    </source>
</evidence>
<keyword evidence="2" id="KW-0812">Transmembrane</keyword>
<dbReference type="Gene3D" id="3.30.70.1070">
    <property type="entry name" value="Sporulation related repeat"/>
    <property type="match status" value="1"/>
</dbReference>
<dbReference type="Proteomes" id="UP001228171">
    <property type="component" value="Unassembled WGS sequence"/>
</dbReference>
<protein>
    <submittedName>
        <fullName evidence="4">SPOR domain-containing protein</fullName>
    </submittedName>
</protein>
<organism evidence="4 5">
    <name type="scientific">Psychrobacter faecalis</name>
    <dbReference type="NCBI Taxonomy" id="180588"/>
    <lineage>
        <taxon>Bacteria</taxon>
        <taxon>Pseudomonadati</taxon>
        <taxon>Pseudomonadota</taxon>
        <taxon>Gammaproteobacteria</taxon>
        <taxon>Moraxellales</taxon>
        <taxon>Moraxellaceae</taxon>
        <taxon>Psychrobacter</taxon>
    </lineage>
</organism>
<sequence length="280" mass="29931">MLAKKPKGATEKRKTSSVSGLLWMFVGAVLTLMIGVFLYLSPLFNFSPAGSGEGTDADRQVQQRVDTDTDNGDYEFYDILPNQEMATIPDEDFGEGSSSQSGQITDFEPDVVVNQPENTTPSNNDAGNFGISESTTIEPSRSNNTNNAANSSNDDDIVIVEEDATYDGTPAANNTGANTGAAANRANTANASNASIQPAKPAATYILQINSFGDADEADRRRAQVLMAGVDARVVKNTTGNGLPIYQVISRPMNNRQAVATAQQRLQNNGIDSIIVEQRR</sequence>
<feature type="domain" description="SPOR" evidence="3">
    <location>
        <begin position="199"/>
        <end position="279"/>
    </location>
</feature>
<keyword evidence="2" id="KW-0472">Membrane</keyword>
<name>A0ABT9HJL3_9GAMM</name>
<feature type="compositionally biased region" description="Low complexity" evidence="1">
    <location>
        <begin position="142"/>
        <end position="152"/>
    </location>
</feature>
<dbReference type="Pfam" id="PF05036">
    <property type="entry name" value="SPOR"/>
    <property type="match status" value="1"/>
</dbReference>
<feature type="transmembrane region" description="Helical" evidence="2">
    <location>
        <begin position="21"/>
        <end position="40"/>
    </location>
</feature>
<evidence type="ECO:0000256" key="2">
    <source>
        <dbReference type="SAM" id="Phobius"/>
    </source>
</evidence>
<comment type="caution">
    <text evidence="4">The sequence shown here is derived from an EMBL/GenBank/DDBJ whole genome shotgun (WGS) entry which is preliminary data.</text>
</comment>
<accession>A0ABT9HJL3</accession>
<feature type="region of interest" description="Disordered" evidence="1">
    <location>
        <begin position="113"/>
        <end position="155"/>
    </location>
</feature>
<evidence type="ECO:0000313" key="5">
    <source>
        <dbReference type="Proteomes" id="UP001228171"/>
    </source>
</evidence>
<gene>
    <name evidence="4" type="ORF">Q8P09_12785</name>
</gene>
<dbReference type="EMBL" id="JAVAJI010000029">
    <property type="protein sequence ID" value="MDP4545952.1"/>
    <property type="molecule type" value="Genomic_DNA"/>
</dbReference>
<dbReference type="SUPFAM" id="SSF110997">
    <property type="entry name" value="Sporulation related repeat"/>
    <property type="match status" value="1"/>
</dbReference>
<proteinExistence type="predicted"/>
<dbReference type="InterPro" id="IPR007730">
    <property type="entry name" value="SPOR-like_dom"/>
</dbReference>
<evidence type="ECO:0000259" key="3">
    <source>
        <dbReference type="PROSITE" id="PS51724"/>
    </source>
</evidence>
<dbReference type="InterPro" id="IPR036680">
    <property type="entry name" value="SPOR-like_sf"/>
</dbReference>
<keyword evidence="2" id="KW-1133">Transmembrane helix</keyword>
<feature type="compositionally biased region" description="Polar residues" evidence="1">
    <location>
        <begin position="115"/>
        <end position="141"/>
    </location>
</feature>